<sequence>MESGYQVTFFTQQGHQHGDMPQSEWLMALLASMGIQGATMIVCQEGIGHHHHLHTYHLFSKQDLPVEVSMVVTAADCDRVFARLNEEDGLALFYARTPVEFGEAGGNSGGDSTT</sequence>
<proteinExistence type="inferred from homology"/>
<dbReference type="Gene3D" id="3.30.70.120">
    <property type="match status" value="1"/>
</dbReference>
<dbReference type="InterPro" id="IPR015867">
    <property type="entry name" value="N-reg_PII/ATP_PRibTrfase_C"/>
</dbReference>
<protein>
    <submittedName>
        <fullName evidence="2">DUF190 domain-containing protein</fullName>
    </submittedName>
</protein>
<dbReference type="Proteomes" id="UP000271222">
    <property type="component" value="Unassembled WGS sequence"/>
</dbReference>
<evidence type="ECO:0000256" key="1">
    <source>
        <dbReference type="ARBA" id="ARBA00010554"/>
    </source>
</evidence>
<comment type="caution">
    <text evidence="2">The sequence shown here is derived from an EMBL/GenBank/DDBJ whole genome shotgun (WGS) entry which is preliminary data.</text>
</comment>
<accession>A0A454TM36</accession>
<reference evidence="2 3" key="1">
    <citation type="submission" date="2018-10" db="EMBL/GenBank/DDBJ databases">
        <title>Draft Genome Sequence of Ralstonia pseudosolanacearum (R. solanacearum phylotype I) Strain Tg03 Isolated from Luffa cylindrica in China.</title>
        <authorList>
            <person name="Yuan G.-Q."/>
            <person name="Li Q.-Q."/>
            <person name="Zhang Y.-W."/>
        </authorList>
    </citation>
    <scope>NUCLEOTIDE SEQUENCE [LARGE SCALE GENOMIC DNA]</scope>
    <source>
        <strain evidence="2 3">Tg03</strain>
    </source>
</reference>
<dbReference type="InterPro" id="IPR003793">
    <property type="entry name" value="UPF0166"/>
</dbReference>
<dbReference type="SUPFAM" id="SSF54913">
    <property type="entry name" value="GlnB-like"/>
    <property type="match status" value="1"/>
</dbReference>
<name>A0A454TM36_9RALS</name>
<dbReference type="EMBL" id="RJTL01000035">
    <property type="protein sequence ID" value="RNM03197.1"/>
    <property type="molecule type" value="Genomic_DNA"/>
</dbReference>
<evidence type="ECO:0000313" key="2">
    <source>
        <dbReference type="EMBL" id="RNM03197.1"/>
    </source>
</evidence>
<organism evidence="2 3">
    <name type="scientific">Ralstonia pseudosolanacearum</name>
    <dbReference type="NCBI Taxonomy" id="1310165"/>
    <lineage>
        <taxon>Bacteria</taxon>
        <taxon>Pseudomonadati</taxon>
        <taxon>Pseudomonadota</taxon>
        <taxon>Betaproteobacteria</taxon>
        <taxon>Burkholderiales</taxon>
        <taxon>Burkholderiaceae</taxon>
        <taxon>Ralstonia</taxon>
        <taxon>Ralstonia solanacearum species complex</taxon>
    </lineage>
</organism>
<gene>
    <name evidence="2" type="ORF">EGA29_19080</name>
</gene>
<dbReference type="Pfam" id="PF02641">
    <property type="entry name" value="DUF190"/>
    <property type="match status" value="1"/>
</dbReference>
<dbReference type="OrthoDB" id="5339790at2"/>
<comment type="similarity">
    <text evidence="1">Belongs to the UPF0166 family.</text>
</comment>
<dbReference type="RefSeq" id="WP_123203673.1">
    <property type="nucleotide sequence ID" value="NZ_RJTL01000035.1"/>
</dbReference>
<dbReference type="AlphaFoldDB" id="A0A454TM36"/>
<dbReference type="InterPro" id="IPR011322">
    <property type="entry name" value="N-reg_PII-like_a/b"/>
</dbReference>
<evidence type="ECO:0000313" key="3">
    <source>
        <dbReference type="Proteomes" id="UP000271222"/>
    </source>
</evidence>